<dbReference type="SMART" id="SM00479">
    <property type="entry name" value="EXOIII"/>
    <property type="match status" value="1"/>
</dbReference>
<evidence type="ECO:0000256" key="3">
    <source>
        <dbReference type="ARBA" id="ARBA00022839"/>
    </source>
</evidence>
<evidence type="ECO:0000259" key="4">
    <source>
        <dbReference type="SMART" id="SM00479"/>
    </source>
</evidence>
<keyword evidence="1" id="KW-0540">Nuclease</keyword>
<dbReference type="GO" id="GO:0005829">
    <property type="term" value="C:cytosol"/>
    <property type="evidence" value="ECO:0007669"/>
    <property type="project" value="TreeGrafter"/>
</dbReference>
<dbReference type="CDD" id="cd06127">
    <property type="entry name" value="DEDDh"/>
    <property type="match status" value="1"/>
</dbReference>
<organism evidence="5 6">
    <name type="scientific">Vibrio viridaestus</name>
    <dbReference type="NCBI Taxonomy" id="2487322"/>
    <lineage>
        <taxon>Bacteria</taxon>
        <taxon>Pseudomonadati</taxon>
        <taxon>Pseudomonadota</taxon>
        <taxon>Gammaproteobacteria</taxon>
        <taxon>Vibrionales</taxon>
        <taxon>Vibrionaceae</taxon>
        <taxon>Vibrio</taxon>
    </lineage>
</organism>
<reference evidence="5 6" key="1">
    <citation type="submission" date="2018-11" db="EMBL/GenBank/DDBJ databases">
        <title>Vibrio LJC006 sp. nov., isolated from seawater during the bloom of the enteromorpha.</title>
        <authorList>
            <person name="Liang J."/>
        </authorList>
    </citation>
    <scope>NUCLEOTIDE SEQUENCE [LARGE SCALE GENOMIC DNA]</scope>
    <source>
        <strain evidence="5 6">LJC006</strain>
    </source>
</reference>
<dbReference type="PANTHER" id="PTHR30231:SF4">
    <property type="entry name" value="PROTEIN NEN2"/>
    <property type="match status" value="1"/>
</dbReference>
<evidence type="ECO:0000313" key="5">
    <source>
        <dbReference type="EMBL" id="RQW61273.1"/>
    </source>
</evidence>
<dbReference type="GO" id="GO:0008408">
    <property type="term" value="F:3'-5' exonuclease activity"/>
    <property type="evidence" value="ECO:0007669"/>
    <property type="project" value="TreeGrafter"/>
</dbReference>
<dbReference type="InterPro" id="IPR012337">
    <property type="entry name" value="RNaseH-like_sf"/>
</dbReference>
<evidence type="ECO:0000256" key="2">
    <source>
        <dbReference type="ARBA" id="ARBA00022801"/>
    </source>
</evidence>
<keyword evidence="2" id="KW-0378">Hydrolase</keyword>
<dbReference type="Proteomes" id="UP000281112">
    <property type="component" value="Unassembled WGS sequence"/>
</dbReference>
<dbReference type="SUPFAM" id="SSF53098">
    <property type="entry name" value="Ribonuclease H-like"/>
    <property type="match status" value="1"/>
</dbReference>
<dbReference type="RefSeq" id="WP_124939052.1">
    <property type="nucleotide sequence ID" value="NZ_RJVQ01000014.1"/>
</dbReference>
<dbReference type="InterPro" id="IPR036397">
    <property type="entry name" value="RNaseH_sf"/>
</dbReference>
<dbReference type="PANTHER" id="PTHR30231">
    <property type="entry name" value="DNA POLYMERASE III SUBUNIT EPSILON"/>
    <property type="match status" value="1"/>
</dbReference>
<dbReference type="EMBL" id="RJVQ01000014">
    <property type="protein sequence ID" value="RQW61273.1"/>
    <property type="molecule type" value="Genomic_DNA"/>
</dbReference>
<protein>
    <submittedName>
        <fullName evidence="5">3'-5' exonuclease</fullName>
    </submittedName>
</protein>
<evidence type="ECO:0000313" key="6">
    <source>
        <dbReference type="Proteomes" id="UP000281112"/>
    </source>
</evidence>
<dbReference type="Pfam" id="PF00929">
    <property type="entry name" value="RNase_T"/>
    <property type="match status" value="1"/>
</dbReference>
<keyword evidence="6" id="KW-1185">Reference proteome</keyword>
<evidence type="ECO:0000256" key="1">
    <source>
        <dbReference type="ARBA" id="ARBA00022722"/>
    </source>
</evidence>
<feature type="domain" description="Exonuclease" evidence="4">
    <location>
        <begin position="46"/>
        <end position="223"/>
    </location>
</feature>
<sequence>MAWFQSPTQKWLNQRKLYPHESLPDYLKPMALKPELDLDTDIWQLDILALDFETTGFSAQQDRILSMGWVVIETGVIKLETARHLLINPDGHSPVSESIKIHQLLPQELSQNGISEDDAFARLCHIMQNKLLLVHGTVIEEQFFNHYIQQHYQIPPLPILWLDTLHIEKARYQLLKRSLSEHDWRLSSTRERYGLPTYTAHNALVDAIATAELFLAQMKIVFGKDPSCFGKVYDLVS</sequence>
<accession>A0A3N9TC17</accession>
<proteinExistence type="predicted"/>
<dbReference type="InterPro" id="IPR013520">
    <property type="entry name" value="Ribonucl_H"/>
</dbReference>
<dbReference type="OrthoDB" id="5497329at2"/>
<dbReference type="AlphaFoldDB" id="A0A3N9TC17"/>
<dbReference type="GO" id="GO:0003676">
    <property type="term" value="F:nucleic acid binding"/>
    <property type="evidence" value="ECO:0007669"/>
    <property type="project" value="InterPro"/>
</dbReference>
<name>A0A3N9TC17_9VIBR</name>
<comment type="caution">
    <text evidence="5">The sequence shown here is derived from an EMBL/GenBank/DDBJ whole genome shotgun (WGS) entry which is preliminary data.</text>
</comment>
<gene>
    <name evidence="5" type="ORF">EES38_20360</name>
</gene>
<dbReference type="Gene3D" id="3.30.420.10">
    <property type="entry name" value="Ribonuclease H-like superfamily/Ribonuclease H"/>
    <property type="match status" value="1"/>
</dbReference>
<keyword evidence="3 5" id="KW-0269">Exonuclease</keyword>
<dbReference type="GO" id="GO:0006259">
    <property type="term" value="P:DNA metabolic process"/>
    <property type="evidence" value="ECO:0007669"/>
    <property type="project" value="UniProtKB-ARBA"/>
</dbReference>